<dbReference type="Proteomes" id="UP000236959">
    <property type="component" value="Unassembled WGS sequence"/>
</dbReference>
<dbReference type="PANTHER" id="PTHR43652:SF2">
    <property type="entry name" value="BASIC AMINO ACID ANTIPORTER YFCC-RELATED"/>
    <property type="match status" value="1"/>
</dbReference>
<keyword evidence="3 7" id="KW-0812">Transmembrane</keyword>
<dbReference type="GO" id="GO:0005886">
    <property type="term" value="C:plasma membrane"/>
    <property type="evidence" value="ECO:0007669"/>
    <property type="project" value="TreeGrafter"/>
</dbReference>
<feature type="transmembrane region" description="Helical" evidence="7">
    <location>
        <begin position="503"/>
        <end position="524"/>
    </location>
</feature>
<dbReference type="SUPFAM" id="SSF116726">
    <property type="entry name" value="TrkA C-terminal domain-like"/>
    <property type="match status" value="2"/>
</dbReference>
<feature type="transmembrane region" description="Helical" evidence="7">
    <location>
        <begin position="400"/>
        <end position="433"/>
    </location>
</feature>
<evidence type="ECO:0000256" key="7">
    <source>
        <dbReference type="SAM" id="Phobius"/>
    </source>
</evidence>
<feature type="transmembrane region" description="Helical" evidence="7">
    <location>
        <begin position="569"/>
        <end position="589"/>
    </location>
</feature>
<feature type="domain" description="RCK C-terminal" evidence="8">
    <location>
        <begin position="207"/>
        <end position="292"/>
    </location>
</feature>
<feature type="transmembrane region" description="Helical" evidence="7">
    <location>
        <begin position="90"/>
        <end position="118"/>
    </location>
</feature>
<comment type="subcellular location">
    <subcellularLocation>
        <location evidence="1">Membrane</location>
        <topology evidence="1">Multi-pass membrane protein</topology>
    </subcellularLocation>
</comment>
<feature type="transmembrane region" description="Helical" evidence="7">
    <location>
        <begin position="477"/>
        <end position="496"/>
    </location>
</feature>
<dbReference type="EMBL" id="PPCN01000008">
    <property type="protein sequence ID" value="POF29804.1"/>
    <property type="molecule type" value="Genomic_DNA"/>
</dbReference>
<dbReference type="InterPro" id="IPR051679">
    <property type="entry name" value="DASS-Related_Transporters"/>
</dbReference>
<feature type="transmembrane region" description="Helical" evidence="7">
    <location>
        <begin position="139"/>
        <end position="160"/>
    </location>
</feature>
<protein>
    <submittedName>
        <fullName evidence="9">Di/tricarboxylate transporter</fullName>
    </submittedName>
</protein>
<name>A0A2S3UQ51_9HYPH</name>
<keyword evidence="5 7" id="KW-1133">Transmembrane helix</keyword>
<evidence type="ECO:0000313" key="10">
    <source>
        <dbReference type="Proteomes" id="UP000236959"/>
    </source>
</evidence>
<dbReference type="OrthoDB" id="9809303at2"/>
<accession>A0A2S3UQ51</accession>
<dbReference type="AlphaFoldDB" id="A0A2S3UQ51"/>
<dbReference type="InterPro" id="IPR036721">
    <property type="entry name" value="RCK_C_sf"/>
</dbReference>
<keyword evidence="4" id="KW-0677">Repeat</keyword>
<keyword evidence="6 7" id="KW-0472">Membrane</keyword>
<dbReference type="PROSITE" id="PS51202">
    <property type="entry name" value="RCK_C"/>
    <property type="match status" value="2"/>
</dbReference>
<feature type="transmembrane region" description="Helical" evidence="7">
    <location>
        <begin position="7"/>
        <end position="22"/>
    </location>
</feature>
<evidence type="ECO:0000313" key="9">
    <source>
        <dbReference type="EMBL" id="POF29804.1"/>
    </source>
</evidence>
<sequence length="591" mass="62406">MTFDQTALFILFGIVFALLVWGRIRFDLIAFAALIVGAFLGLIPSDRIFSGFGHPAVVIIALVLIVSRGLMNSGAVELIAGRLLSASRGLSGHIGLMAVFGGALSGIINNVAALALLMPLDLEAAKKAGRSAGLSLMPLSFATILGGMITLIGTPPNIVIAQYRSDALGAPFSMFDFAPVGLAVAVSGIAFVTLIGWRLLPKRFRAEEKPSDFAESLYVAELKVSTGSEEKSLTVGDLYPAADEKDVAIIGLIRNGRRIKGFARREPVKDGDFLMVEGDPKAIESFMGAAKLGFAGSERHKGGFTGDALSLIEAIVPDNARIANSSALNMRLLNNHSVTLLGISRQGRRIQKRVRHEPVRPGDVLLMLGRPDRLEEACTWLGVLPLEGRQTGMIQRNKSWLAIAGFVVAIAAAVAGIAYLPVALAACVILYAATGLVSGSEVYNAVEWKVIVLLGSLIPLGQAFEQAGNAQLIADGIVTTTAGAPAWVTLAVLMVVTMTLSDFLNNVATCLIAAPISVQIATTLDVNSDAFLMGVAVAASCAFLTPIGHKNNTIIMGPGGYRFGDYWRIGLPLEILVLAVAIPAILIFWPL</sequence>
<dbReference type="PANTHER" id="PTHR43652">
    <property type="entry name" value="BASIC AMINO ACID ANTIPORTER YFCC-RELATED"/>
    <property type="match status" value="1"/>
</dbReference>
<organism evidence="9 10">
    <name type="scientific">Roseibium marinum</name>
    <dbReference type="NCBI Taxonomy" id="281252"/>
    <lineage>
        <taxon>Bacteria</taxon>
        <taxon>Pseudomonadati</taxon>
        <taxon>Pseudomonadota</taxon>
        <taxon>Alphaproteobacteria</taxon>
        <taxon>Hyphomicrobiales</taxon>
        <taxon>Stappiaceae</taxon>
        <taxon>Roseibium</taxon>
    </lineage>
</organism>
<evidence type="ECO:0000256" key="1">
    <source>
        <dbReference type="ARBA" id="ARBA00004141"/>
    </source>
</evidence>
<feature type="domain" description="RCK C-terminal" evidence="8">
    <location>
        <begin position="299"/>
        <end position="383"/>
    </location>
</feature>
<feature type="transmembrane region" description="Helical" evidence="7">
    <location>
        <begin position="28"/>
        <end position="45"/>
    </location>
</feature>
<evidence type="ECO:0000256" key="5">
    <source>
        <dbReference type="ARBA" id="ARBA00022989"/>
    </source>
</evidence>
<gene>
    <name evidence="9" type="ORF">CLV41_108229</name>
</gene>
<reference evidence="9 10" key="1">
    <citation type="submission" date="2018-01" db="EMBL/GenBank/DDBJ databases">
        <title>Genomic Encyclopedia of Archaeal and Bacterial Type Strains, Phase II (KMG-II): from individual species to whole genera.</title>
        <authorList>
            <person name="Goeker M."/>
        </authorList>
    </citation>
    <scope>NUCLEOTIDE SEQUENCE [LARGE SCALE GENOMIC DNA]</scope>
    <source>
        <strain evidence="9 10">DSM 17023</strain>
    </source>
</reference>
<evidence type="ECO:0000256" key="2">
    <source>
        <dbReference type="ARBA" id="ARBA00022448"/>
    </source>
</evidence>
<keyword evidence="10" id="KW-1185">Reference proteome</keyword>
<dbReference type="InterPro" id="IPR004680">
    <property type="entry name" value="Cit_transptr-like_dom"/>
</dbReference>
<keyword evidence="2" id="KW-0813">Transport</keyword>
<feature type="transmembrane region" description="Helical" evidence="7">
    <location>
        <begin position="52"/>
        <end position="70"/>
    </location>
</feature>
<evidence type="ECO:0000256" key="3">
    <source>
        <dbReference type="ARBA" id="ARBA00022692"/>
    </source>
</evidence>
<evidence type="ECO:0000256" key="4">
    <source>
        <dbReference type="ARBA" id="ARBA00022737"/>
    </source>
</evidence>
<dbReference type="InterPro" id="IPR006037">
    <property type="entry name" value="RCK_C"/>
</dbReference>
<feature type="transmembrane region" description="Helical" evidence="7">
    <location>
        <begin position="180"/>
        <end position="200"/>
    </location>
</feature>
<dbReference type="RefSeq" id="WP_103223849.1">
    <property type="nucleotide sequence ID" value="NZ_PPCN01000008.1"/>
</dbReference>
<comment type="caution">
    <text evidence="9">The sequence shown here is derived from an EMBL/GenBank/DDBJ whole genome shotgun (WGS) entry which is preliminary data.</text>
</comment>
<dbReference type="GO" id="GO:0008324">
    <property type="term" value="F:monoatomic cation transmembrane transporter activity"/>
    <property type="evidence" value="ECO:0007669"/>
    <property type="project" value="InterPro"/>
</dbReference>
<dbReference type="GO" id="GO:0006813">
    <property type="term" value="P:potassium ion transport"/>
    <property type="evidence" value="ECO:0007669"/>
    <property type="project" value="InterPro"/>
</dbReference>
<dbReference type="Pfam" id="PF03600">
    <property type="entry name" value="CitMHS"/>
    <property type="match status" value="1"/>
</dbReference>
<evidence type="ECO:0000259" key="8">
    <source>
        <dbReference type="PROSITE" id="PS51202"/>
    </source>
</evidence>
<dbReference type="Gene3D" id="3.30.70.1450">
    <property type="entry name" value="Regulator of K+ conductance, C-terminal domain"/>
    <property type="match status" value="2"/>
</dbReference>
<feature type="transmembrane region" description="Helical" evidence="7">
    <location>
        <begin position="530"/>
        <end position="548"/>
    </location>
</feature>
<evidence type="ECO:0000256" key="6">
    <source>
        <dbReference type="ARBA" id="ARBA00023136"/>
    </source>
</evidence>
<proteinExistence type="predicted"/>